<feature type="domain" description="MPN" evidence="2">
    <location>
        <begin position="171"/>
        <end position="311"/>
    </location>
</feature>
<dbReference type="Gene3D" id="3.40.140.10">
    <property type="entry name" value="Cytidine Deaminase, domain 2"/>
    <property type="match status" value="1"/>
</dbReference>
<evidence type="ECO:0000259" key="3">
    <source>
        <dbReference type="PROSITE" id="PS50934"/>
    </source>
</evidence>
<dbReference type="GO" id="GO:0008237">
    <property type="term" value="F:metallopeptidase activity"/>
    <property type="evidence" value="ECO:0007669"/>
    <property type="project" value="InterPro"/>
</dbReference>
<evidence type="ECO:0000259" key="2">
    <source>
        <dbReference type="PROSITE" id="PS50249"/>
    </source>
</evidence>
<dbReference type="Pfam" id="PF04433">
    <property type="entry name" value="SWIRM"/>
    <property type="match status" value="1"/>
</dbReference>
<dbReference type="SMART" id="SM00232">
    <property type="entry name" value="JAB_MPN"/>
    <property type="match status" value="1"/>
</dbReference>
<feature type="domain" description="SWIRM" evidence="3">
    <location>
        <begin position="11"/>
        <end position="109"/>
    </location>
</feature>
<dbReference type="SUPFAM" id="SSF102712">
    <property type="entry name" value="JAB1/MPN domain"/>
    <property type="match status" value="1"/>
</dbReference>
<proteinExistence type="predicted"/>
<dbReference type="Gene3D" id="1.10.10.10">
    <property type="entry name" value="Winged helix-like DNA-binding domain superfamily/Winged helix DNA-binding domain"/>
    <property type="match status" value="1"/>
</dbReference>
<comment type="caution">
    <text evidence="4">The sequence shown here is derived from an EMBL/GenBank/DDBJ whole genome shotgun (WGS) entry which is preliminary data.</text>
</comment>
<reference evidence="4" key="1">
    <citation type="submission" date="2022-07" db="EMBL/GenBank/DDBJ databases">
        <title>Phylogenomic reconstructions and comparative analyses of Kickxellomycotina fungi.</title>
        <authorList>
            <person name="Reynolds N.K."/>
            <person name="Stajich J.E."/>
            <person name="Barry K."/>
            <person name="Grigoriev I.V."/>
            <person name="Crous P."/>
            <person name="Smith M.E."/>
        </authorList>
    </citation>
    <scope>NUCLEOTIDE SEQUENCE</scope>
    <source>
        <strain evidence="4">NBRC 100468</strain>
    </source>
</reference>
<evidence type="ECO:0000313" key="5">
    <source>
        <dbReference type="Proteomes" id="UP001150538"/>
    </source>
</evidence>
<dbReference type="InterPro" id="IPR050242">
    <property type="entry name" value="JAMM_MPN+_peptidase_M67A"/>
</dbReference>
<dbReference type="EMBL" id="JANBPU010000013">
    <property type="protein sequence ID" value="KAJ1920441.1"/>
    <property type="molecule type" value="Genomic_DNA"/>
</dbReference>
<dbReference type="AlphaFoldDB" id="A0A9W8A1B7"/>
<dbReference type="GO" id="GO:0010468">
    <property type="term" value="P:regulation of gene expression"/>
    <property type="evidence" value="ECO:0007669"/>
    <property type="project" value="UniProtKB-ARBA"/>
</dbReference>
<dbReference type="OrthoDB" id="118550at2759"/>
<dbReference type="InterPro" id="IPR009057">
    <property type="entry name" value="Homeodomain-like_sf"/>
</dbReference>
<dbReference type="GO" id="GO:0003677">
    <property type="term" value="F:DNA binding"/>
    <property type="evidence" value="ECO:0007669"/>
    <property type="project" value="UniProtKB-KW"/>
</dbReference>
<dbReference type="Pfam" id="PF01398">
    <property type="entry name" value="JAB"/>
    <property type="match status" value="1"/>
</dbReference>
<dbReference type="InterPro" id="IPR037518">
    <property type="entry name" value="MPN"/>
</dbReference>
<evidence type="ECO:0000256" key="1">
    <source>
        <dbReference type="ARBA" id="ARBA00023125"/>
    </source>
</evidence>
<evidence type="ECO:0000313" key="4">
    <source>
        <dbReference type="EMBL" id="KAJ1920441.1"/>
    </source>
</evidence>
<dbReference type="InterPro" id="IPR000555">
    <property type="entry name" value="JAMM/MPN+_dom"/>
</dbReference>
<dbReference type="SUPFAM" id="SSF46689">
    <property type="entry name" value="Homeodomain-like"/>
    <property type="match status" value="1"/>
</dbReference>
<keyword evidence="1" id="KW-0238">DNA-binding</keyword>
<dbReference type="Proteomes" id="UP001150538">
    <property type="component" value="Unassembled WGS sequence"/>
</dbReference>
<dbReference type="PANTHER" id="PTHR10410">
    <property type="entry name" value="EUKARYOTIC TRANSLATION INITIATION FACTOR 3 -RELATED"/>
    <property type="match status" value="1"/>
</dbReference>
<dbReference type="PROSITE" id="PS50934">
    <property type="entry name" value="SWIRM"/>
    <property type="match status" value="1"/>
</dbReference>
<protein>
    <recommendedName>
        <fullName evidence="6">Myb-like, SWIRM and MPN domain-containing protein 1</fullName>
    </recommendedName>
</protein>
<keyword evidence="5" id="KW-1185">Reference proteome</keyword>
<gene>
    <name evidence="4" type="ORF">H4219_001278</name>
</gene>
<name>A0A9W8A1B7_9FUNG</name>
<accession>A0A9W8A1B7</accession>
<organism evidence="4 5">
    <name type="scientific">Mycoemilia scoparia</name>
    <dbReference type="NCBI Taxonomy" id="417184"/>
    <lineage>
        <taxon>Eukaryota</taxon>
        <taxon>Fungi</taxon>
        <taxon>Fungi incertae sedis</taxon>
        <taxon>Zoopagomycota</taxon>
        <taxon>Kickxellomycotina</taxon>
        <taxon>Kickxellomycetes</taxon>
        <taxon>Kickxellales</taxon>
        <taxon>Kickxellaceae</taxon>
        <taxon>Mycoemilia</taxon>
    </lineage>
</organism>
<evidence type="ECO:0008006" key="6">
    <source>
        <dbReference type="Google" id="ProtNLM"/>
    </source>
</evidence>
<dbReference type="InterPro" id="IPR036388">
    <property type="entry name" value="WH-like_DNA-bd_sf"/>
</dbReference>
<dbReference type="InterPro" id="IPR007526">
    <property type="entry name" value="SWIRM"/>
</dbReference>
<sequence>MVDECIAAKEGQNNAENATIDLSAISDKEKEACREFFIGKANKTPERYLRIRNHIIQLWNQCKPKYLTKIAVRPGLKDCGDVNAIGRVHTYLEKANPRKRRVRDEYGEWINEDELEGRVISHEVIVRTDKDGSSTKRRKSRAGSYSDDEWGDFTLIPCATYTELFPEPFKVFIDSEVMFLVDLHSHMASTEIIGLLGGKYDDKNKTLHILSAFPCKSTSTTIQCEMDPSSEIEAREGFYKLGYQAVGWYHSHPTFAPNPSVRDIHNQTSYQDLCKLGNGTEPFVGIILTPFDTDTNTHVSRYRVLNAVFIRTDLGKPFGTKEPITKLSKLLLSLQSYLVLVPEKEAEELLDRIKDLLIKTFGINADDTTTVTDDSQRQAVSSTMI</sequence>
<dbReference type="PROSITE" id="PS50249">
    <property type="entry name" value="MPN"/>
    <property type="match status" value="1"/>
</dbReference>